<dbReference type="Proteomes" id="UP000233375">
    <property type="component" value="Unassembled WGS sequence"/>
</dbReference>
<dbReference type="EMBL" id="PISE01000015">
    <property type="protein sequence ID" value="PKG24272.1"/>
    <property type="molecule type" value="Genomic_DNA"/>
</dbReference>
<keyword evidence="1" id="KW-0378">Hydrolase</keyword>
<keyword evidence="1" id="KW-0255">Endonuclease</keyword>
<dbReference type="PANTHER" id="PTHR38733:SF1">
    <property type="entry name" value="TYPE IV METHYL-DIRECTED RESTRICTION ENZYME ECOKMCRBC"/>
    <property type="match status" value="1"/>
</dbReference>
<keyword evidence="2" id="KW-1185">Reference proteome</keyword>
<name>A0A2N0Z435_9BACI</name>
<dbReference type="PANTHER" id="PTHR38733">
    <property type="entry name" value="PROTEIN MCRC"/>
    <property type="match status" value="1"/>
</dbReference>
<dbReference type="Pfam" id="PF10117">
    <property type="entry name" value="McrBC"/>
    <property type="match status" value="1"/>
</dbReference>
<proteinExistence type="predicted"/>
<gene>
    <name evidence="1" type="ORF">CWS01_07735</name>
</gene>
<sequence>MRKLLEVKEFDSITCNTDFINDGHYKFLDEVSFSYLEELILNIRTEEEADALDFFTLTSKRSVGKVIRAKNYVGIVQLKNGTQIQILPKVDSSDSADTKRIFLRMLKSMKDFPSKIFSDTHVNIDKMSIYEVFINLYIQEVRNLVKKGIKSKYYSLENNSRFYKGKLVLNEHIKRNFVHKEQFYVSYDEYGLNRPENRLIKATLIKLLKLSSNYENIREIGKLLPNFETIETSKNYDKDFSKVINDRTTKDYDILICWSKVFLRNKSFTTFSGNTSARALLFPMEKVFEAYVGRNLKRALVGTDWNISLQDKGYYLFERQFALRPDILIEKENRRIILDTKWKRLRNEPRYNYGISQTDMYQMYAYAKKYNTNEIWLLYPINDEMINAESIEFTSDDSVVVKVFFVDVSNINESINELIGFWD</sequence>
<dbReference type="REBASE" id="259576">
    <property type="entry name" value="BneFO92McrBCP"/>
</dbReference>
<evidence type="ECO:0000313" key="2">
    <source>
        <dbReference type="Proteomes" id="UP000233375"/>
    </source>
</evidence>
<organism evidence="1 2">
    <name type="scientific">Niallia nealsonii</name>
    <dbReference type="NCBI Taxonomy" id="115979"/>
    <lineage>
        <taxon>Bacteria</taxon>
        <taxon>Bacillati</taxon>
        <taxon>Bacillota</taxon>
        <taxon>Bacilli</taxon>
        <taxon>Bacillales</taxon>
        <taxon>Bacillaceae</taxon>
        <taxon>Niallia</taxon>
    </lineage>
</organism>
<accession>A0A2N0Z435</accession>
<reference evidence="1 2" key="1">
    <citation type="journal article" date="2003" name="Int. J. Syst. Evol. Microbiol.">
        <title>Bacillus nealsonii sp. nov., isolated from a spacecraft-assembly facility, whose spores are gamma-radiation resistant.</title>
        <authorList>
            <person name="Venkateswaran K."/>
            <person name="Kempf M."/>
            <person name="Chen F."/>
            <person name="Satomi M."/>
            <person name="Nicholson W."/>
            <person name="Kern R."/>
        </authorList>
    </citation>
    <scope>NUCLEOTIDE SEQUENCE [LARGE SCALE GENOMIC DNA]</scope>
    <source>
        <strain evidence="1 2">FO-92</strain>
    </source>
</reference>
<dbReference type="RefSeq" id="WP_101176618.1">
    <property type="nucleotide sequence ID" value="NZ_PISE01000015.1"/>
</dbReference>
<dbReference type="OrthoDB" id="9786961at2"/>
<evidence type="ECO:0000313" key="1">
    <source>
        <dbReference type="EMBL" id="PKG24272.1"/>
    </source>
</evidence>
<dbReference type="GO" id="GO:0004519">
    <property type="term" value="F:endonuclease activity"/>
    <property type="evidence" value="ECO:0007669"/>
    <property type="project" value="UniProtKB-KW"/>
</dbReference>
<dbReference type="AlphaFoldDB" id="A0A2N0Z435"/>
<dbReference type="InterPro" id="IPR019292">
    <property type="entry name" value="McrC"/>
</dbReference>
<protein>
    <submittedName>
        <fullName evidence="1">Restriction endonuclease</fullName>
    </submittedName>
</protein>
<comment type="caution">
    <text evidence="1">The sequence shown here is derived from an EMBL/GenBank/DDBJ whole genome shotgun (WGS) entry which is preliminary data.</text>
</comment>
<keyword evidence="1" id="KW-0540">Nuclease</keyword>